<gene>
    <name evidence="9 10" type="primary">pcm</name>
    <name evidence="10" type="ORF">H5V44_08945</name>
</gene>
<dbReference type="GO" id="GO:0030091">
    <property type="term" value="P:protein repair"/>
    <property type="evidence" value="ECO:0007669"/>
    <property type="project" value="UniProtKB-UniRule"/>
</dbReference>
<comment type="similarity">
    <text evidence="2 9">Belongs to the methyltransferase superfamily. L-isoaspartyl/D-aspartyl protein methyltransferase family.</text>
</comment>
<evidence type="ECO:0000256" key="3">
    <source>
        <dbReference type="ARBA" id="ARBA00022490"/>
    </source>
</evidence>
<dbReference type="GO" id="GO:0005737">
    <property type="term" value="C:cytoplasm"/>
    <property type="evidence" value="ECO:0007669"/>
    <property type="project" value="UniProtKB-SubCell"/>
</dbReference>
<comment type="function">
    <text evidence="7 9">Catalyzes the methyl esterification of L-isoaspartyl residues in peptides and proteins that result from spontaneous decomposition of normal L-aspartyl and L-asparaginyl residues. It plays a role in the repair and/or degradation of damaged proteins.</text>
</comment>
<dbReference type="Proteomes" id="UP000546257">
    <property type="component" value="Unassembled WGS sequence"/>
</dbReference>
<dbReference type="Pfam" id="PF01135">
    <property type="entry name" value="PCMT"/>
    <property type="match status" value="1"/>
</dbReference>
<dbReference type="NCBIfam" id="TIGR00080">
    <property type="entry name" value="pimt"/>
    <property type="match status" value="1"/>
</dbReference>
<dbReference type="CDD" id="cd02440">
    <property type="entry name" value="AdoMet_MTases"/>
    <property type="match status" value="1"/>
</dbReference>
<evidence type="ECO:0000256" key="5">
    <source>
        <dbReference type="ARBA" id="ARBA00022679"/>
    </source>
</evidence>
<dbReference type="InterPro" id="IPR000682">
    <property type="entry name" value="PCMT"/>
</dbReference>
<comment type="caution">
    <text evidence="10">The sequence shown here is derived from an EMBL/GenBank/DDBJ whole genome shotgun (WGS) entry which is preliminary data.</text>
</comment>
<dbReference type="GO" id="GO:0032259">
    <property type="term" value="P:methylation"/>
    <property type="evidence" value="ECO:0007669"/>
    <property type="project" value="UniProtKB-KW"/>
</dbReference>
<evidence type="ECO:0000256" key="9">
    <source>
        <dbReference type="HAMAP-Rule" id="MF_00090"/>
    </source>
</evidence>
<evidence type="ECO:0000313" key="10">
    <source>
        <dbReference type="EMBL" id="MBB6646412.1"/>
    </source>
</evidence>
<dbReference type="EMBL" id="JACKXD010000003">
    <property type="protein sequence ID" value="MBB6646412.1"/>
    <property type="molecule type" value="Genomic_DNA"/>
</dbReference>
<evidence type="ECO:0000256" key="7">
    <source>
        <dbReference type="ARBA" id="ARBA00025330"/>
    </source>
</evidence>
<accession>A0A7J9SIR8</accession>
<dbReference type="SUPFAM" id="SSF53335">
    <property type="entry name" value="S-adenosyl-L-methionine-dependent methyltransferases"/>
    <property type="match status" value="1"/>
</dbReference>
<evidence type="ECO:0000313" key="11">
    <source>
        <dbReference type="Proteomes" id="UP000546257"/>
    </source>
</evidence>
<sequence>MADERRPVSDDRAVEYEALVERLRERGHLSSDRVADALGAVPRHEFLPEGIRSRAYEDRPLSIGNGQTVSAPHMVAMMCELLPAEAVDVLEVGTGCGYHAAVTAECVDGTVYSVEYDADLAATARDAFERLGYDDRIAVRIGDGREGWAEHAPFDCVYCTCAVPEVPDALRTQVRVGGRLVAPVGTGRQTLVTLDKRAEGSFERADHGGVRFVRIRG</sequence>
<comment type="catalytic activity">
    <reaction evidence="8 9">
        <text>[protein]-L-isoaspartate + S-adenosyl-L-methionine = [protein]-L-isoaspartate alpha-methyl ester + S-adenosyl-L-homocysteine</text>
        <dbReference type="Rhea" id="RHEA:12705"/>
        <dbReference type="Rhea" id="RHEA-COMP:12143"/>
        <dbReference type="Rhea" id="RHEA-COMP:12144"/>
        <dbReference type="ChEBI" id="CHEBI:57856"/>
        <dbReference type="ChEBI" id="CHEBI:59789"/>
        <dbReference type="ChEBI" id="CHEBI:90596"/>
        <dbReference type="ChEBI" id="CHEBI:90598"/>
        <dbReference type="EC" id="2.1.1.77"/>
    </reaction>
</comment>
<reference evidence="10 11" key="1">
    <citation type="submission" date="2020-08" db="EMBL/GenBank/DDBJ databases">
        <authorList>
            <person name="Seo M.-J."/>
        </authorList>
    </citation>
    <scope>NUCLEOTIDE SEQUENCE [LARGE SCALE GENOMIC DNA]</scope>
    <source>
        <strain evidence="10 11">MBLA0160</strain>
    </source>
</reference>
<keyword evidence="4 9" id="KW-0489">Methyltransferase</keyword>
<protein>
    <recommendedName>
        <fullName evidence="9">Protein-L-isoaspartate O-methyltransferase</fullName>
        <ecNumber evidence="9">2.1.1.77</ecNumber>
    </recommendedName>
    <alternativeName>
        <fullName evidence="9">L-isoaspartyl protein carboxyl methyltransferase</fullName>
    </alternativeName>
    <alternativeName>
        <fullName evidence="9">Protein L-isoaspartyl methyltransferase</fullName>
    </alternativeName>
    <alternativeName>
        <fullName evidence="9">Protein-beta-aspartate methyltransferase</fullName>
        <shortName evidence="9">PIMT</shortName>
    </alternativeName>
</protein>
<proteinExistence type="inferred from homology"/>
<evidence type="ECO:0000256" key="1">
    <source>
        <dbReference type="ARBA" id="ARBA00004496"/>
    </source>
</evidence>
<keyword evidence="11" id="KW-1185">Reference proteome</keyword>
<evidence type="ECO:0000256" key="2">
    <source>
        <dbReference type="ARBA" id="ARBA00005369"/>
    </source>
</evidence>
<evidence type="ECO:0000256" key="6">
    <source>
        <dbReference type="ARBA" id="ARBA00022691"/>
    </source>
</evidence>
<dbReference type="Gene3D" id="3.40.50.150">
    <property type="entry name" value="Vaccinia Virus protein VP39"/>
    <property type="match status" value="1"/>
</dbReference>
<keyword evidence="3 9" id="KW-0963">Cytoplasm</keyword>
<dbReference type="HAMAP" id="MF_00090">
    <property type="entry name" value="PIMT"/>
    <property type="match status" value="1"/>
</dbReference>
<dbReference type="InterPro" id="IPR029063">
    <property type="entry name" value="SAM-dependent_MTases_sf"/>
</dbReference>
<organism evidence="10 11">
    <name type="scientific">Halobellus ruber</name>
    <dbReference type="NCBI Taxonomy" id="2761102"/>
    <lineage>
        <taxon>Archaea</taxon>
        <taxon>Methanobacteriati</taxon>
        <taxon>Methanobacteriota</taxon>
        <taxon>Stenosarchaea group</taxon>
        <taxon>Halobacteria</taxon>
        <taxon>Halobacteriales</taxon>
        <taxon>Haloferacaceae</taxon>
        <taxon>Halobellus</taxon>
    </lineage>
</organism>
<dbReference type="PANTHER" id="PTHR11579:SF0">
    <property type="entry name" value="PROTEIN-L-ISOASPARTATE(D-ASPARTATE) O-METHYLTRANSFERASE"/>
    <property type="match status" value="1"/>
</dbReference>
<comment type="subcellular location">
    <subcellularLocation>
        <location evidence="1 9">Cytoplasm</location>
    </subcellularLocation>
</comment>
<evidence type="ECO:0000256" key="4">
    <source>
        <dbReference type="ARBA" id="ARBA00022603"/>
    </source>
</evidence>
<dbReference type="GO" id="GO:0004719">
    <property type="term" value="F:protein-L-isoaspartate (D-aspartate) O-methyltransferase activity"/>
    <property type="evidence" value="ECO:0007669"/>
    <property type="project" value="UniProtKB-UniRule"/>
</dbReference>
<name>A0A7J9SIR8_9EURY</name>
<dbReference type="PANTHER" id="PTHR11579">
    <property type="entry name" value="PROTEIN-L-ISOASPARTATE O-METHYLTRANSFERASE"/>
    <property type="match status" value="1"/>
</dbReference>
<keyword evidence="5 9" id="KW-0808">Transferase</keyword>
<dbReference type="AlphaFoldDB" id="A0A7J9SIR8"/>
<evidence type="ECO:0000256" key="8">
    <source>
        <dbReference type="ARBA" id="ARBA00029295"/>
    </source>
</evidence>
<feature type="active site" evidence="9">
    <location>
        <position position="70"/>
    </location>
</feature>
<dbReference type="EC" id="2.1.1.77" evidence="9"/>
<keyword evidence="6 9" id="KW-0949">S-adenosyl-L-methionine</keyword>
<dbReference type="NCBIfam" id="NF001453">
    <property type="entry name" value="PRK00312.1"/>
    <property type="match status" value="1"/>
</dbReference>